<evidence type="ECO:0000313" key="1">
    <source>
        <dbReference type="Ensembl" id="ENSVKKP00000004944.1"/>
    </source>
</evidence>
<organism evidence="1 2">
    <name type="scientific">Varanus komodoensis</name>
    <name type="common">Komodo dragon</name>
    <dbReference type="NCBI Taxonomy" id="61221"/>
    <lineage>
        <taxon>Eukaryota</taxon>
        <taxon>Metazoa</taxon>
        <taxon>Chordata</taxon>
        <taxon>Craniata</taxon>
        <taxon>Vertebrata</taxon>
        <taxon>Euteleostomi</taxon>
        <taxon>Lepidosauria</taxon>
        <taxon>Squamata</taxon>
        <taxon>Bifurcata</taxon>
        <taxon>Unidentata</taxon>
        <taxon>Episquamata</taxon>
        <taxon>Toxicofera</taxon>
        <taxon>Anguimorpha</taxon>
        <taxon>Paleoanguimorpha</taxon>
        <taxon>Varanoidea</taxon>
        <taxon>Varanidae</taxon>
        <taxon>Varanus</taxon>
    </lineage>
</organism>
<reference evidence="1" key="1">
    <citation type="submission" date="2025-08" db="UniProtKB">
        <authorList>
            <consortium name="Ensembl"/>
        </authorList>
    </citation>
    <scope>IDENTIFICATION</scope>
</reference>
<dbReference type="PANTHER" id="PTHR39082">
    <property type="entry name" value="PHOSPHOLIPASE C-BETA-2-RELATED"/>
    <property type="match status" value="1"/>
</dbReference>
<name>A0A8D2KSZ4_VARKO</name>
<evidence type="ECO:0000313" key="2">
    <source>
        <dbReference type="Proteomes" id="UP000694545"/>
    </source>
</evidence>
<dbReference type="Ensembl" id="ENSVKKT00000005081.1">
    <property type="protein sequence ID" value="ENSVKKP00000004944.1"/>
    <property type="gene ID" value="ENSVKKG00000003666.1"/>
</dbReference>
<accession>A0A8D2KSZ4</accession>
<dbReference type="Proteomes" id="UP000694545">
    <property type="component" value="Unplaced"/>
</dbReference>
<reference evidence="1" key="2">
    <citation type="submission" date="2025-09" db="UniProtKB">
        <authorList>
            <consortium name="Ensembl"/>
        </authorList>
    </citation>
    <scope>IDENTIFICATION</scope>
</reference>
<dbReference type="PANTHER" id="PTHR39082:SF1">
    <property type="entry name" value="SCAVENGER RECEPTOR CLASS A MEMBER 3"/>
    <property type="match status" value="1"/>
</dbReference>
<keyword evidence="2" id="KW-1185">Reference proteome</keyword>
<protein>
    <submittedName>
        <fullName evidence="1">Scavenger receptor class A member 3</fullName>
    </submittedName>
</protein>
<proteinExistence type="predicted"/>
<dbReference type="InterPro" id="IPR052376">
    <property type="entry name" value="Oxidative_Scav/Glycosyltrans"/>
</dbReference>
<dbReference type="AlphaFoldDB" id="A0A8D2KSZ4"/>
<sequence>MGHPHVGDDMSGAGWSRGSDQMAWGPFQLALFLCFREPGAGPQCWGAPAPGPPPVPAPCPTGPVDSSRLAGKSVANCSFCHDTGLLGQEIGKLQEELEEVQKKLLAQEVLLDRAGQAHQQLSSASDRIAGEVDGCVSAIQQVNQSLGLFLAQVRGWQAATAELGRSLKALSQEHFDVAAVMEQMNFTIGQTSDWALVIQRKTTEETLTLQRIVAEWQNYTRLFGSLRATSSKTSEVVKSIQSSLGIASQRIGQNSEGMHDLVLQVMSLQLQLDNVSSFLDDHEENMHDLQYHARYTQNRTAERFETLEGRMASHEIEINTIFTNINATDSHVHSMLKYLDDVRLSCTLGFHVHAEELYHLNKSVGLMLSTTDLLRERFGLLSARLNFDIRNLSMVMEEMKAVDTRHGEILRNVTVLRGEHRGAGGGRGLRGSASLHGGLAAVAPVVRARPPPWDCGPGNETPPPKTVCTLSQWESTCGRRVNPPLPSEDGPLQSA</sequence>
<dbReference type="SUPFAM" id="SSF57997">
    <property type="entry name" value="Tropomyosin"/>
    <property type="match status" value="1"/>
</dbReference>